<dbReference type="Proteomes" id="UP000197768">
    <property type="component" value="Unassembled WGS sequence"/>
</dbReference>
<accession>A0A246GJW0</accession>
<organism evidence="1 2">
    <name type="scientific">Flavobacterium davisii</name>
    <dbReference type="NCBI Taxonomy" id="2906077"/>
    <lineage>
        <taxon>Bacteria</taxon>
        <taxon>Pseudomonadati</taxon>
        <taxon>Bacteroidota</taxon>
        <taxon>Flavobacteriia</taxon>
        <taxon>Flavobacteriales</taxon>
        <taxon>Flavobacteriaceae</taxon>
        <taxon>Flavobacterium</taxon>
    </lineage>
</organism>
<gene>
    <name evidence="1" type="ORF">BWK59_05255</name>
</gene>
<dbReference type="EMBL" id="MTCZ01000034">
    <property type="protein sequence ID" value="OWP84468.1"/>
    <property type="molecule type" value="Genomic_DNA"/>
</dbReference>
<dbReference type="RefSeq" id="WP_088391728.1">
    <property type="nucleotide sequence ID" value="NZ_MTCZ01000034.1"/>
</dbReference>
<comment type="caution">
    <text evidence="1">The sequence shown here is derived from an EMBL/GenBank/DDBJ whole genome shotgun (WGS) entry which is preliminary data.</text>
</comment>
<dbReference type="AlphaFoldDB" id="A0A246GJW0"/>
<reference evidence="1 2" key="1">
    <citation type="journal article" date="2017" name="Infect. Genet. Evol.">
        <title>Comparative genome analysis of fish pathogen Flavobacterium columnare reveals extensive sequence diversity within the species.</title>
        <authorList>
            <person name="Kayansamruaj P."/>
            <person name="Dong H.T."/>
            <person name="Hirono I."/>
            <person name="Kondo H."/>
            <person name="Senapin S."/>
            <person name="Rodkhum C."/>
        </authorList>
    </citation>
    <scope>NUCLEOTIDE SEQUENCE [LARGE SCALE GENOMIC DNA]</scope>
    <source>
        <strain evidence="1 2">1215</strain>
    </source>
</reference>
<proteinExistence type="predicted"/>
<name>A0A246GJW0_9FLAO</name>
<sequence>MKKYIYLVLIALYCSCKKDNDTTNKFCYSNSENLNNIYSKDSLVVENDSVQGILMLNEFYSKFYFDDNIKIDN</sequence>
<evidence type="ECO:0000313" key="1">
    <source>
        <dbReference type="EMBL" id="OWP84468.1"/>
    </source>
</evidence>
<evidence type="ECO:0000313" key="2">
    <source>
        <dbReference type="Proteomes" id="UP000197768"/>
    </source>
</evidence>
<protein>
    <submittedName>
        <fullName evidence="1">Uncharacterized protein</fullName>
    </submittedName>
</protein>